<feature type="region of interest" description="Disordered" evidence="1">
    <location>
        <begin position="226"/>
        <end position="261"/>
    </location>
</feature>
<dbReference type="EMBL" id="QGHB01000001">
    <property type="protein sequence ID" value="PWK91494.1"/>
    <property type="molecule type" value="Genomic_DNA"/>
</dbReference>
<feature type="transmembrane region" description="Helical" evidence="2">
    <location>
        <begin position="6"/>
        <end position="25"/>
    </location>
</feature>
<keyword evidence="2" id="KW-0812">Transmembrane</keyword>
<dbReference type="RefSeq" id="WP_109632152.1">
    <property type="nucleotide sequence ID" value="NZ_QGHB01000001.1"/>
</dbReference>
<name>A0A316IGD8_9PSEU</name>
<feature type="compositionally biased region" description="Basic and acidic residues" evidence="1">
    <location>
        <begin position="228"/>
        <end position="251"/>
    </location>
</feature>
<keyword evidence="2" id="KW-1133">Transmembrane helix</keyword>
<dbReference type="Proteomes" id="UP000246005">
    <property type="component" value="Unassembled WGS sequence"/>
</dbReference>
<evidence type="ECO:0000313" key="4">
    <source>
        <dbReference type="Proteomes" id="UP000246005"/>
    </source>
</evidence>
<gene>
    <name evidence="3" type="ORF">C8D88_1011531</name>
</gene>
<feature type="transmembrane region" description="Helical" evidence="2">
    <location>
        <begin position="46"/>
        <end position="72"/>
    </location>
</feature>
<accession>A0A316IGD8</accession>
<evidence type="ECO:0000256" key="2">
    <source>
        <dbReference type="SAM" id="Phobius"/>
    </source>
</evidence>
<organism evidence="3 4">
    <name type="scientific">Lentzea atacamensis</name>
    <dbReference type="NCBI Taxonomy" id="531938"/>
    <lineage>
        <taxon>Bacteria</taxon>
        <taxon>Bacillati</taxon>
        <taxon>Actinomycetota</taxon>
        <taxon>Actinomycetes</taxon>
        <taxon>Pseudonocardiales</taxon>
        <taxon>Pseudonocardiaceae</taxon>
        <taxon>Lentzea</taxon>
    </lineage>
</organism>
<sequence length="261" mass="28342">MVPQTIGALASFLALVAPGIVFELLREQRRAGPKETVFREASRVALSSLAFTVASAAILLGVHAATAKWFGWRLFADLTALVAKPDYVKQNVALVAYSAVAELVLACALAAAFDTVLARRRQQPRSLGKQSAWVKVFREDRPPGTVCWVHVMLEDGASFFGFLRSYDAAGDPDTREIVLEGTKLTYVGEPVTGGDEKKVTVIGRDWERVVIPGSRIKFMRVQYLDAESGERVDSARRPASEVSDDATRRTPAEPAPAPGTP</sequence>
<comment type="caution">
    <text evidence="3">The sequence shown here is derived from an EMBL/GenBank/DDBJ whole genome shotgun (WGS) entry which is preliminary data.</text>
</comment>
<dbReference type="AlphaFoldDB" id="A0A316IGD8"/>
<feature type="transmembrane region" description="Helical" evidence="2">
    <location>
        <begin position="92"/>
        <end position="117"/>
    </location>
</feature>
<evidence type="ECO:0000256" key="1">
    <source>
        <dbReference type="SAM" id="MobiDB-lite"/>
    </source>
</evidence>
<reference evidence="3 4" key="1">
    <citation type="submission" date="2018-05" db="EMBL/GenBank/DDBJ databases">
        <title>Genomic Encyclopedia of Type Strains, Phase IV (KMG-IV): sequencing the most valuable type-strain genomes for metagenomic binning, comparative biology and taxonomic classification.</title>
        <authorList>
            <person name="Goeker M."/>
        </authorList>
    </citation>
    <scope>NUCLEOTIDE SEQUENCE [LARGE SCALE GENOMIC DNA]</scope>
    <source>
        <strain evidence="3 4">DSM 45480</strain>
    </source>
</reference>
<evidence type="ECO:0000313" key="3">
    <source>
        <dbReference type="EMBL" id="PWK91494.1"/>
    </source>
</evidence>
<dbReference type="Pfam" id="PF19865">
    <property type="entry name" value="DUF6338"/>
    <property type="match status" value="1"/>
</dbReference>
<dbReference type="InterPro" id="IPR045919">
    <property type="entry name" value="DUF6338"/>
</dbReference>
<protein>
    <submittedName>
        <fullName evidence="3">Uncharacterized protein</fullName>
    </submittedName>
</protein>
<proteinExistence type="predicted"/>
<keyword evidence="2" id="KW-0472">Membrane</keyword>